<keyword evidence="2" id="KW-0812">Transmembrane</keyword>
<name>A0A420W591_9BACT</name>
<evidence type="ECO:0000313" key="4">
    <source>
        <dbReference type="Proteomes" id="UP000280881"/>
    </source>
</evidence>
<feature type="transmembrane region" description="Helical" evidence="2">
    <location>
        <begin position="38"/>
        <end position="59"/>
    </location>
</feature>
<dbReference type="AlphaFoldDB" id="A0A420W591"/>
<keyword evidence="2" id="KW-0472">Membrane</keyword>
<sequence>MLLFYGFWVFYAVKHGSSVLDALLWFKSRDYAAVLRYILPFAVSGFFLGVLVVSLYVYLKLEDLSRFEGLERRKLELQSEVERLYREIKELRERIERFKSEEIDVGASVSRLRRERDALVRKVRELRKEAENLDSLISRAYEEGYRKGKDEAYGKVIAELRSLRAQKSALMRLFDSNRELREIFRKVTGKRLGQFLKEAKRSVKDEGL</sequence>
<keyword evidence="2" id="KW-1133">Transmembrane helix</keyword>
<accession>A0A420W591</accession>
<feature type="coiled-coil region" evidence="1">
    <location>
        <begin position="67"/>
        <end position="143"/>
    </location>
</feature>
<keyword evidence="4" id="KW-1185">Reference proteome</keyword>
<gene>
    <name evidence="3" type="ORF">C7457_1728</name>
</gene>
<feature type="transmembrane region" description="Helical" evidence="2">
    <location>
        <begin position="6"/>
        <end position="26"/>
    </location>
</feature>
<protein>
    <submittedName>
        <fullName evidence="3">Uncharacterized protein</fullName>
    </submittedName>
</protein>
<comment type="caution">
    <text evidence="3">The sequence shown here is derived from an EMBL/GenBank/DDBJ whole genome shotgun (WGS) entry which is preliminary data.</text>
</comment>
<reference evidence="3 4" key="1">
    <citation type="submission" date="2018-10" db="EMBL/GenBank/DDBJ databases">
        <title>Genomic Encyclopedia of Type Strains, Phase IV (KMG-IV): sequencing the most valuable type-strain genomes for metagenomic binning, comparative biology and taxonomic classification.</title>
        <authorList>
            <person name="Goeker M."/>
        </authorList>
    </citation>
    <scope>NUCLEOTIDE SEQUENCE [LARGE SCALE GENOMIC DNA]</scope>
    <source>
        <strain evidence="3 4">DSM 15521</strain>
    </source>
</reference>
<dbReference type="Proteomes" id="UP000280881">
    <property type="component" value="Unassembled WGS sequence"/>
</dbReference>
<evidence type="ECO:0000256" key="1">
    <source>
        <dbReference type="SAM" id="Coils"/>
    </source>
</evidence>
<dbReference type="RefSeq" id="WP_121172043.1">
    <property type="nucleotide sequence ID" value="NZ_RBIE01000007.1"/>
</dbReference>
<evidence type="ECO:0000313" key="3">
    <source>
        <dbReference type="EMBL" id="RKQ59089.1"/>
    </source>
</evidence>
<organism evidence="3 4">
    <name type="scientific">Thermovibrio guaymasensis</name>
    <dbReference type="NCBI Taxonomy" id="240167"/>
    <lineage>
        <taxon>Bacteria</taxon>
        <taxon>Pseudomonadati</taxon>
        <taxon>Aquificota</taxon>
        <taxon>Aquificia</taxon>
        <taxon>Desulfurobacteriales</taxon>
        <taxon>Desulfurobacteriaceae</taxon>
        <taxon>Thermovibrio</taxon>
    </lineage>
</organism>
<proteinExistence type="predicted"/>
<dbReference type="EMBL" id="RBIE01000007">
    <property type="protein sequence ID" value="RKQ59089.1"/>
    <property type="molecule type" value="Genomic_DNA"/>
</dbReference>
<evidence type="ECO:0000256" key="2">
    <source>
        <dbReference type="SAM" id="Phobius"/>
    </source>
</evidence>
<keyword evidence="1" id="KW-0175">Coiled coil</keyword>